<dbReference type="Gene3D" id="3.40.50.1110">
    <property type="entry name" value="SGNH hydrolase"/>
    <property type="match status" value="1"/>
</dbReference>
<dbReference type="PANTHER" id="PTHR22835:SF659">
    <property type="entry name" value="GDSL LIPASE_ACYLHYDROLASE, PUTATIVE (AFU_ORTHOLOGUE AFUA_2G00510)-RELATED"/>
    <property type="match status" value="1"/>
</dbReference>
<dbReference type="InterPro" id="IPR036514">
    <property type="entry name" value="SGNH_hydro_sf"/>
</dbReference>
<proteinExistence type="inferred from homology"/>
<evidence type="ECO:0000256" key="4">
    <source>
        <dbReference type="ARBA" id="ARBA00023180"/>
    </source>
</evidence>
<dbReference type="InterPro" id="IPR001087">
    <property type="entry name" value="GDSL"/>
</dbReference>
<gene>
    <name evidence="6" type="ORF">RND71_039100</name>
</gene>
<dbReference type="GO" id="GO:0016788">
    <property type="term" value="F:hydrolase activity, acting on ester bonds"/>
    <property type="evidence" value="ECO:0007669"/>
    <property type="project" value="InterPro"/>
</dbReference>
<feature type="chain" id="PRO_5042054039" evidence="5">
    <location>
        <begin position="22"/>
        <end position="363"/>
    </location>
</feature>
<dbReference type="Pfam" id="PF00657">
    <property type="entry name" value="Lipase_GDSL"/>
    <property type="match status" value="1"/>
</dbReference>
<dbReference type="PANTHER" id="PTHR22835">
    <property type="entry name" value="ZINC FINGER FYVE DOMAIN CONTAINING PROTEIN"/>
    <property type="match status" value="1"/>
</dbReference>
<evidence type="ECO:0000313" key="7">
    <source>
        <dbReference type="Proteomes" id="UP001291623"/>
    </source>
</evidence>
<keyword evidence="3" id="KW-0378">Hydrolase</keyword>
<dbReference type="EMBL" id="JAVYJV010000022">
    <property type="protein sequence ID" value="KAK4340599.1"/>
    <property type="molecule type" value="Genomic_DNA"/>
</dbReference>
<evidence type="ECO:0000256" key="2">
    <source>
        <dbReference type="ARBA" id="ARBA00022729"/>
    </source>
</evidence>
<keyword evidence="7" id="KW-1185">Reference proteome</keyword>
<evidence type="ECO:0000313" key="6">
    <source>
        <dbReference type="EMBL" id="KAK4340599.1"/>
    </source>
</evidence>
<dbReference type="CDD" id="cd01837">
    <property type="entry name" value="SGNH_plant_lipase_like"/>
    <property type="match status" value="1"/>
</dbReference>
<evidence type="ECO:0000256" key="1">
    <source>
        <dbReference type="ARBA" id="ARBA00008668"/>
    </source>
</evidence>
<keyword evidence="4" id="KW-0325">Glycoprotein</keyword>
<feature type="signal peptide" evidence="5">
    <location>
        <begin position="1"/>
        <end position="21"/>
    </location>
</feature>
<evidence type="ECO:0000256" key="5">
    <source>
        <dbReference type="SAM" id="SignalP"/>
    </source>
</evidence>
<comment type="caution">
    <text evidence="6">The sequence shown here is derived from an EMBL/GenBank/DDBJ whole genome shotgun (WGS) entry which is preliminary data.</text>
</comment>
<accession>A0AAE1UXB3</accession>
<organism evidence="6 7">
    <name type="scientific">Anisodus tanguticus</name>
    <dbReference type="NCBI Taxonomy" id="243964"/>
    <lineage>
        <taxon>Eukaryota</taxon>
        <taxon>Viridiplantae</taxon>
        <taxon>Streptophyta</taxon>
        <taxon>Embryophyta</taxon>
        <taxon>Tracheophyta</taxon>
        <taxon>Spermatophyta</taxon>
        <taxon>Magnoliopsida</taxon>
        <taxon>eudicotyledons</taxon>
        <taxon>Gunneridae</taxon>
        <taxon>Pentapetalae</taxon>
        <taxon>asterids</taxon>
        <taxon>lamiids</taxon>
        <taxon>Solanales</taxon>
        <taxon>Solanaceae</taxon>
        <taxon>Solanoideae</taxon>
        <taxon>Hyoscyameae</taxon>
        <taxon>Anisodus</taxon>
    </lineage>
</organism>
<name>A0AAE1UXB3_9SOLA</name>
<reference evidence="6" key="1">
    <citation type="submission" date="2023-12" db="EMBL/GenBank/DDBJ databases">
        <title>Genome assembly of Anisodus tanguticus.</title>
        <authorList>
            <person name="Wang Y.-J."/>
        </authorList>
    </citation>
    <scope>NUCLEOTIDE SEQUENCE</scope>
    <source>
        <strain evidence="6">KB-2021</strain>
        <tissue evidence="6">Leaf</tissue>
    </source>
</reference>
<dbReference type="Proteomes" id="UP001291623">
    <property type="component" value="Unassembled WGS sequence"/>
</dbReference>
<evidence type="ECO:0000256" key="3">
    <source>
        <dbReference type="ARBA" id="ARBA00022801"/>
    </source>
</evidence>
<dbReference type="InterPro" id="IPR035669">
    <property type="entry name" value="SGNH_plant_lipase-like"/>
</dbReference>
<keyword evidence="2 5" id="KW-0732">Signal</keyword>
<comment type="similarity">
    <text evidence="1">Belongs to the 'GDSL' lipolytic enzyme family.</text>
</comment>
<dbReference type="AlphaFoldDB" id="A0AAE1UXB3"/>
<dbReference type="SUPFAM" id="SSF52266">
    <property type="entry name" value="SGNH hydrolase"/>
    <property type="match status" value="1"/>
</dbReference>
<sequence length="363" mass="40014">MSIFKKFIFLFAFFYLSLVSSHPQSYNAIFSFGDSLADTGNFLISDASAFPAIGRLPYGETFFKHPTGRCSNGRLIVDFFAEAYGLPLLPPYLGLKKGVKAEHGVNFATAGATAIAAEYFYSKNITILWTNISLTDQLVWFQEVKSNICVIRKDCREYLKKSLFIVGEIGGNDYNYPYFVGGSIKKLKALVPTVVETIIKATRVLIKEGAVELIVPGNLPIGCSAVYLTLFGTPNKAAYDKNGCLKAYNAFSKYHNAKLKLSLESLRKEYPHAKIIYADYYGAAKRLFHAPKHYACCGGGGPYNFNYSARCGHIGAKACLDASSFVNWDGIHLTEAAYHHIAKGLLNGTFTSPSLTFPPIKQI</sequence>
<protein>
    <submittedName>
        <fullName evidence="6">Uncharacterized protein</fullName>
    </submittedName>
</protein>